<dbReference type="EMBL" id="CP028903">
    <property type="protein sequence ID" value="AWB07475.1"/>
    <property type="molecule type" value="Genomic_DNA"/>
</dbReference>
<dbReference type="Proteomes" id="UP000077405">
    <property type="component" value="Plasmid pYZ2"/>
</dbReference>
<organism evidence="2 3">
    <name type="scientific">Azospirillum humicireducens</name>
    <dbReference type="NCBI Taxonomy" id="1226968"/>
    <lineage>
        <taxon>Bacteria</taxon>
        <taxon>Pseudomonadati</taxon>
        <taxon>Pseudomonadota</taxon>
        <taxon>Alphaproteobacteria</taxon>
        <taxon>Rhodospirillales</taxon>
        <taxon>Azospirillaceae</taxon>
        <taxon>Azospirillum</taxon>
    </lineage>
</organism>
<feature type="signal peptide" evidence="1">
    <location>
        <begin position="1"/>
        <end position="22"/>
    </location>
</feature>
<dbReference type="OrthoDB" id="7304574at2"/>
<dbReference type="RefSeq" id="WP_108547762.1">
    <property type="nucleotide sequence ID" value="NZ_CP028903.1"/>
</dbReference>
<name>A0A2R4VSR8_9PROT</name>
<keyword evidence="1" id="KW-0732">Signal</keyword>
<dbReference type="AlphaFoldDB" id="A0A2R4VSR8"/>
<gene>
    <name evidence="2" type="ORF">A6A40_20830</name>
</gene>
<proteinExistence type="predicted"/>
<feature type="chain" id="PRO_5015323490" evidence="1">
    <location>
        <begin position="23"/>
        <end position="160"/>
    </location>
</feature>
<sequence>MREFLAAFAGMAVLASVATAQADTKIGVWTVQLDKDCAISQEWKTDSKDTAGVGLAYTNQGQAMVMVFRDTGWKLKEKETLSISLSVDKSWSEKVQGVAVDNTMAAVGLPASASAINALMNGKELYMEMDGKSDDYAYTYYLDDTRKAISALDACRAQAK</sequence>
<protein>
    <submittedName>
        <fullName evidence="2">Uncharacterized protein</fullName>
    </submittedName>
</protein>
<geneLocation type="plasmid" evidence="2 3">
    <name>pYZ2</name>
</geneLocation>
<evidence type="ECO:0000256" key="1">
    <source>
        <dbReference type="SAM" id="SignalP"/>
    </source>
</evidence>
<keyword evidence="2" id="KW-0614">Plasmid</keyword>
<reference evidence="2 3" key="1">
    <citation type="submission" date="2018-04" db="EMBL/GenBank/DDBJ databases">
        <title>Complete genome sequence of the nitrogen-fixing bacterium Azospirillum humicireducens type strain SgZ-5.</title>
        <authorList>
            <person name="Yu Z."/>
        </authorList>
    </citation>
    <scope>NUCLEOTIDE SEQUENCE [LARGE SCALE GENOMIC DNA]</scope>
    <source>
        <strain evidence="2 3">SgZ-5</strain>
        <plasmid evidence="2 3">pYZ2</plasmid>
    </source>
</reference>
<accession>A0A2R4VSR8</accession>
<evidence type="ECO:0000313" key="2">
    <source>
        <dbReference type="EMBL" id="AWB07475.1"/>
    </source>
</evidence>
<keyword evidence="3" id="KW-1185">Reference proteome</keyword>
<dbReference type="KEGG" id="ahu:A6A40_20830"/>
<evidence type="ECO:0000313" key="3">
    <source>
        <dbReference type="Proteomes" id="UP000077405"/>
    </source>
</evidence>